<comment type="caution">
    <text evidence="1">The sequence shown here is derived from an EMBL/GenBank/DDBJ whole genome shotgun (WGS) entry which is preliminary data.</text>
</comment>
<dbReference type="EMBL" id="LNGF01000054">
    <property type="protein sequence ID" value="KYC46648.1"/>
    <property type="molecule type" value="Genomic_DNA"/>
</dbReference>
<proteinExistence type="predicted"/>
<sequence>MGFTHYWAIIGELDREKFKSYSEKVKQIVENTNVVLSGEDPWEMEPLVTEKIITINGFAYNSCEPFTIKPNHAGMFSCKTRKKHYDKVVVACLFLLREMFPERIVLGTDGNHNDLTAGLDLAATVGSITEKEFNYNLII</sequence>
<protein>
    <submittedName>
        <fullName evidence="1">Uncharacterized protein</fullName>
    </submittedName>
</protein>
<accession>A0A150IP34</accession>
<evidence type="ECO:0000313" key="1">
    <source>
        <dbReference type="EMBL" id="KYC46648.1"/>
    </source>
</evidence>
<name>A0A150IP34_9EURY</name>
<dbReference type="AlphaFoldDB" id="A0A150IP34"/>
<gene>
    <name evidence="1" type="ORF">APG11_01768</name>
</gene>
<evidence type="ECO:0000313" key="2">
    <source>
        <dbReference type="Proteomes" id="UP000091929"/>
    </source>
</evidence>
<dbReference type="Proteomes" id="UP000091929">
    <property type="component" value="Unassembled WGS sequence"/>
</dbReference>
<reference evidence="1 2" key="1">
    <citation type="journal article" date="2016" name="ISME J.">
        <title>Chasing the elusive Euryarchaeota class WSA2: genomes reveal a uniquely fastidious methyl-reducing methanogen.</title>
        <authorList>
            <person name="Nobu M.K."/>
            <person name="Narihiro T."/>
            <person name="Kuroda K."/>
            <person name="Mei R."/>
            <person name="Liu W.T."/>
        </authorList>
    </citation>
    <scope>NUCLEOTIDE SEQUENCE [LARGE SCALE GENOMIC DNA]</scope>
    <source>
        <strain evidence="1">B15fssc0709_Meth_Bin003</strain>
    </source>
</reference>
<organism evidence="1 2">
    <name type="scientific">Candidatus Methanofastidiosum methylothiophilum</name>
    <dbReference type="NCBI Taxonomy" id="1705564"/>
    <lineage>
        <taxon>Archaea</taxon>
        <taxon>Methanobacteriati</taxon>
        <taxon>Methanobacteriota</taxon>
        <taxon>Stenosarchaea group</taxon>
        <taxon>Candidatus Methanofastidiosia</taxon>
        <taxon>Candidatus Methanofastidiosales</taxon>
        <taxon>Candidatus Methanofastidiosaceae</taxon>
        <taxon>Candidatus Methanofastidiosum</taxon>
    </lineage>
</organism>